<feature type="region of interest" description="Disordered" evidence="2">
    <location>
        <begin position="1642"/>
        <end position="1684"/>
    </location>
</feature>
<feature type="region of interest" description="Disordered" evidence="2">
    <location>
        <begin position="1175"/>
        <end position="1372"/>
    </location>
</feature>
<accession>A0A6L2JA30</accession>
<feature type="coiled-coil region" evidence="1">
    <location>
        <begin position="114"/>
        <end position="148"/>
    </location>
</feature>
<dbReference type="InterPro" id="IPR012337">
    <property type="entry name" value="RNaseH-like_sf"/>
</dbReference>
<dbReference type="InterPro" id="IPR057670">
    <property type="entry name" value="SH3_retrovirus"/>
</dbReference>
<dbReference type="InterPro" id="IPR036397">
    <property type="entry name" value="RNaseH_sf"/>
</dbReference>
<feature type="compositionally biased region" description="Polar residues" evidence="2">
    <location>
        <begin position="1581"/>
        <end position="1592"/>
    </location>
</feature>
<dbReference type="Gene3D" id="3.30.420.10">
    <property type="entry name" value="Ribonuclease H-like superfamily/Ribonuclease H"/>
    <property type="match status" value="1"/>
</dbReference>
<feature type="region of interest" description="Disordered" evidence="2">
    <location>
        <begin position="1524"/>
        <end position="1623"/>
    </location>
</feature>
<feature type="compositionally biased region" description="Basic and acidic residues" evidence="2">
    <location>
        <begin position="1239"/>
        <end position="1261"/>
    </location>
</feature>
<feature type="compositionally biased region" description="Basic and acidic residues" evidence="2">
    <location>
        <begin position="1644"/>
        <end position="1684"/>
    </location>
</feature>
<keyword evidence="1" id="KW-0175">Coiled coil</keyword>
<evidence type="ECO:0000256" key="1">
    <source>
        <dbReference type="SAM" id="Coils"/>
    </source>
</evidence>
<dbReference type="CDD" id="cd09272">
    <property type="entry name" value="RNase_HI_RT_Ty1"/>
    <property type="match status" value="1"/>
</dbReference>
<dbReference type="EMBL" id="BKCJ010000502">
    <property type="protein sequence ID" value="GEU33776.1"/>
    <property type="molecule type" value="Genomic_DNA"/>
</dbReference>
<dbReference type="PANTHER" id="PTHR11439">
    <property type="entry name" value="GAG-POL-RELATED RETROTRANSPOSON"/>
    <property type="match status" value="1"/>
</dbReference>
<feature type="compositionally biased region" description="Pro residues" evidence="2">
    <location>
        <begin position="1543"/>
        <end position="1555"/>
    </location>
</feature>
<comment type="caution">
    <text evidence="4">The sequence shown here is derived from an EMBL/GenBank/DDBJ whole genome shotgun (WGS) entry which is preliminary data.</text>
</comment>
<dbReference type="GO" id="GO:0003676">
    <property type="term" value="F:nucleic acid binding"/>
    <property type="evidence" value="ECO:0007669"/>
    <property type="project" value="InterPro"/>
</dbReference>
<gene>
    <name evidence="4" type="ORF">Tci_005754</name>
</gene>
<organism evidence="4">
    <name type="scientific">Tanacetum cinerariifolium</name>
    <name type="common">Dalmatian daisy</name>
    <name type="synonym">Chrysanthemum cinerariifolium</name>
    <dbReference type="NCBI Taxonomy" id="118510"/>
    <lineage>
        <taxon>Eukaryota</taxon>
        <taxon>Viridiplantae</taxon>
        <taxon>Streptophyta</taxon>
        <taxon>Embryophyta</taxon>
        <taxon>Tracheophyta</taxon>
        <taxon>Spermatophyta</taxon>
        <taxon>Magnoliopsida</taxon>
        <taxon>eudicotyledons</taxon>
        <taxon>Gunneridae</taxon>
        <taxon>Pentapetalae</taxon>
        <taxon>asterids</taxon>
        <taxon>campanulids</taxon>
        <taxon>Asterales</taxon>
        <taxon>Asteraceae</taxon>
        <taxon>Asteroideae</taxon>
        <taxon>Anthemideae</taxon>
        <taxon>Anthemidinae</taxon>
        <taxon>Tanacetum</taxon>
    </lineage>
</organism>
<protein>
    <recommendedName>
        <fullName evidence="3">Retroviral polymerase SH3-like domain-containing protein</fullName>
    </recommendedName>
</protein>
<sequence length="1684" mass="189803">MKIIFDELEAKVDQNAMNRKCDEIERKNLLIANDTLIANCLSKEVFYIETNSELNVSRFSEMHEAYTVVQARCLELETELFKLKDKIQKDDHKVMVKRFSNLEDGPDFDSVFEIKKLKASIEGKDNAIKKLRTQISQLQETRSEADRTLDFRALDFQITQVKNAKVKQHYKELYDSIKITRAKHIDQTTALLTENENLKVQINAKMKCVTIDSVTPKVLAPGMYAIDVEPIPPRLKNNKEVHLDYLKHLKESVATLREIVEEAKATTLLNRKKQVTFANQCETSYTNTQKHVEQQITQKSNVPVLPFTGVDSCTYASGSKLKSNTKKNRISPAKSVNKKTVEDHSRTNKSYLQKPNRVDSSISFKRTVINLNSDSVCKTCNKCFILANHDMCVIEYLNYVNASSSAKKVMRKVKQVGKPKHVKQVVHIVLWYLDSGCLKHMSWDRSRLRNFVKKFIRTVRFGNDHFGAIMRQFYDSDLEVAFRKHLCYVRDMDGVELIKGKSKKHTHLPKAKNANLEVLNTLHMDLCGQMRVQTINEKKYILVIVDDYTRFTWVKFLRSKDETPEKLLLLPVTPKTDLSFTLVITKPHMSCENFGKLQPTPDIGIFVGYAPRRKGYRIYNKRTRRIMETNHIQFDELSKPIALVQLSTGVAPTFLTPGQISLGLLCNSVHHHIQVSPALEVLGHVNSTGTPSSTAIDQDAPSPSHSPSSLALQSLCLHQGVTAESTLMDENLFAPVNNDPFINIFALEPTSAASSSEDNFKSAITENCWFQAMQDEIHEFNRLQVWELVPQLDCILIIALKWIYKVKLDEYDDVLKNKARLVAKGYRKEETAFLNGELKEEMYVSQPEGFVDPVHPTHVYRLKKALGTINWGLWYPKDTAMALTAYANTDYARCQDTRRSTSGSAQFLGDKLVSWSSKKQRSTVISTTKAEYIAMSGCLSLLSVAIMFSTQAGGHIHQSITNGAVRISTPATCYQLDEQWFNLHKDILRDALDITPTNDNNPFVAPPSSDTVIEYVNTLGYPSILRNVSAMSVNALYQPWRAILSMINISNIDYAERIWEEFVQSIQTFLTDRKNLATASHGKKKTTHLLILIIRFTKLIIHYLKTKHNIHPRSGSPLHYSYDESILNTLRYVRKDGREIFSMLIPDALSTDEIKGAPYYSEYQEHVAKYQQHLDAEHDKAAEEGATESSKATKVTKPKAAKATKPASDPKPKPAPTQPPKAVQEKKRKLVQETPDEPSPAKRSKDVQGKGKEKVVKEQAAHDLVTLQTPKNKSHVDQFIFQRRTPMPDEASRPAESPSLDAELALTDSETESDDEVPKINTGDQDEGQAGLNPDIQDEGQTGPNPGVHDKGQARSNPGDAARYQPQPSHVVHAGLNLEPMYLEATGASPLQKPKQLDEEFATTAYPDVQENLKLPFKDPVIPKEPASFTRTLSSLQNLKKDLSFTDQYFMEKQQEEDLGKTNAEAEVQSMVSVPIHQETSSVPPMTTPTIDLTKFSNNECLKLNLMRLMKIIRSCMMHWRSHLEEARQKKRKRRDVPRTPSGSPPPQPPPPPLPTSASSAPGTLGESGSSQLPLPHPHLSTGTYGSTQQQGSEASSSSKFAASAPSSMAWTTSDTRYESAGVSGTQELSLMDSLIQEDFIPDEQIHLSDDEDSKNDHLPKADSRKDWWKPLPEEERLATPEPA</sequence>
<feature type="domain" description="Retroviral polymerase SH3-like" evidence="3">
    <location>
        <begin position="592"/>
        <end position="637"/>
    </location>
</feature>
<feature type="compositionally biased region" description="Low complexity" evidence="2">
    <location>
        <begin position="1593"/>
        <end position="1610"/>
    </location>
</feature>
<feature type="region of interest" description="Disordered" evidence="2">
    <location>
        <begin position="320"/>
        <end position="350"/>
    </location>
</feature>
<dbReference type="PANTHER" id="PTHR11439:SF509">
    <property type="entry name" value="RNA-DIRECTED DNA POLYMERASE"/>
    <property type="match status" value="1"/>
</dbReference>
<dbReference type="SUPFAM" id="SSF53098">
    <property type="entry name" value="Ribonuclease H-like"/>
    <property type="match status" value="1"/>
</dbReference>
<reference evidence="4" key="1">
    <citation type="journal article" date="2019" name="Sci. Rep.">
        <title>Draft genome of Tanacetum cinerariifolium, the natural source of mosquito coil.</title>
        <authorList>
            <person name="Yamashiro T."/>
            <person name="Shiraishi A."/>
            <person name="Satake H."/>
            <person name="Nakayama K."/>
        </authorList>
    </citation>
    <scope>NUCLEOTIDE SEQUENCE</scope>
</reference>
<proteinExistence type="predicted"/>
<evidence type="ECO:0000313" key="4">
    <source>
        <dbReference type="EMBL" id="GEU33776.1"/>
    </source>
</evidence>
<evidence type="ECO:0000259" key="3">
    <source>
        <dbReference type="Pfam" id="PF25597"/>
    </source>
</evidence>
<dbReference type="Pfam" id="PF25597">
    <property type="entry name" value="SH3_retrovirus"/>
    <property type="match status" value="1"/>
</dbReference>
<name>A0A6L2JA30_TANCI</name>
<evidence type="ECO:0000256" key="2">
    <source>
        <dbReference type="SAM" id="MobiDB-lite"/>
    </source>
</evidence>